<dbReference type="GO" id="GO:0030133">
    <property type="term" value="C:transport vesicle"/>
    <property type="evidence" value="ECO:0007669"/>
    <property type="project" value="UniProtKB-SubCell"/>
</dbReference>
<dbReference type="PANTHER" id="PTHR21426">
    <property type="entry name" value="EXOCYST COMPLEX COMPONENT 8"/>
    <property type="match status" value="1"/>
</dbReference>
<name>A0AAD5U1Q7_9FUNG</name>
<dbReference type="Gene3D" id="1.20.58.1210">
    <property type="entry name" value="Exo84p, N-terminal helical domain"/>
    <property type="match status" value="1"/>
</dbReference>
<proteinExistence type="inferred from homology"/>
<evidence type="ECO:0000256" key="4">
    <source>
        <dbReference type="ARBA" id="ARBA00022448"/>
    </source>
</evidence>
<evidence type="ECO:0000256" key="7">
    <source>
        <dbReference type="SAM" id="MobiDB-lite"/>
    </source>
</evidence>
<organism evidence="9 10">
    <name type="scientific">Clydaea vesicula</name>
    <dbReference type="NCBI Taxonomy" id="447962"/>
    <lineage>
        <taxon>Eukaryota</taxon>
        <taxon>Fungi</taxon>
        <taxon>Fungi incertae sedis</taxon>
        <taxon>Chytridiomycota</taxon>
        <taxon>Chytridiomycota incertae sedis</taxon>
        <taxon>Chytridiomycetes</taxon>
        <taxon>Lobulomycetales</taxon>
        <taxon>Lobulomycetaceae</taxon>
        <taxon>Clydaea</taxon>
    </lineage>
</organism>
<dbReference type="InterPro" id="IPR033961">
    <property type="entry name" value="Exo84"/>
</dbReference>
<evidence type="ECO:0000256" key="6">
    <source>
        <dbReference type="ARBA" id="ARBA00022927"/>
    </source>
</evidence>
<keyword evidence="4" id="KW-0813">Transport</keyword>
<dbReference type="SUPFAM" id="SSF50729">
    <property type="entry name" value="PH domain-like"/>
    <property type="match status" value="1"/>
</dbReference>
<dbReference type="InterPro" id="IPR042561">
    <property type="entry name" value="Exo84_C_1"/>
</dbReference>
<comment type="subcellular location">
    <subcellularLocation>
        <location evidence="1">Cytoplasmic vesicle</location>
        <location evidence="1">Secretory vesicle</location>
    </subcellularLocation>
</comment>
<dbReference type="Pfam" id="PF08700">
    <property type="entry name" value="VPS51_Exo84_N"/>
    <property type="match status" value="1"/>
</dbReference>
<dbReference type="GO" id="GO:0000145">
    <property type="term" value="C:exocyst"/>
    <property type="evidence" value="ECO:0007669"/>
    <property type="project" value="InterPro"/>
</dbReference>
<dbReference type="AlphaFoldDB" id="A0AAD5U1Q7"/>
<dbReference type="Proteomes" id="UP001211065">
    <property type="component" value="Unassembled WGS sequence"/>
</dbReference>
<gene>
    <name evidence="9" type="primary">EXO84</name>
    <name evidence="9" type="ORF">HK099_003388</name>
</gene>
<evidence type="ECO:0000313" key="9">
    <source>
        <dbReference type="EMBL" id="KAJ3221573.1"/>
    </source>
</evidence>
<evidence type="ECO:0000256" key="3">
    <source>
        <dbReference type="ARBA" id="ARBA00021269"/>
    </source>
</evidence>
<keyword evidence="5" id="KW-0268">Exocytosis</keyword>
<dbReference type="Pfam" id="PF25345">
    <property type="entry name" value="PH_EXO84"/>
    <property type="match status" value="1"/>
</dbReference>
<feature type="region of interest" description="Disordered" evidence="7">
    <location>
        <begin position="334"/>
        <end position="354"/>
    </location>
</feature>
<evidence type="ECO:0000256" key="1">
    <source>
        <dbReference type="ARBA" id="ARBA00004398"/>
    </source>
</evidence>
<dbReference type="InterPro" id="IPR042560">
    <property type="entry name" value="Exo84_C_2"/>
</dbReference>
<dbReference type="Gene3D" id="1.20.58.1220">
    <property type="entry name" value="Exo84p, C-terminal helical domain"/>
    <property type="match status" value="1"/>
</dbReference>
<evidence type="ECO:0000313" key="10">
    <source>
        <dbReference type="Proteomes" id="UP001211065"/>
    </source>
</evidence>
<dbReference type="Gene3D" id="2.30.29.30">
    <property type="entry name" value="Pleckstrin-homology domain (PH domain)/Phosphotyrosine-binding domain (PTB)"/>
    <property type="match status" value="1"/>
</dbReference>
<comment type="caution">
    <text evidence="9">The sequence shown here is derived from an EMBL/GenBank/DDBJ whole genome shotgun (WGS) entry which is preliminary data.</text>
</comment>
<dbReference type="GO" id="GO:0006887">
    <property type="term" value="P:exocytosis"/>
    <property type="evidence" value="ECO:0007669"/>
    <property type="project" value="UniProtKB-KW"/>
</dbReference>
<dbReference type="GO" id="GO:0015031">
    <property type="term" value="P:protein transport"/>
    <property type="evidence" value="ECO:0007669"/>
    <property type="project" value="UniProtKB-KW"/>
</dbReference>
<accession>A0AAD5U1Q7</accession>
<keyword evidence="10" id="KW-1185">Reference proteome</keyword>
<dbReference type="SUPFAM" id="SSF74788">
    <property type="entry name" value="Cullin repeat-like"/>
    <property type="match status" value="1"/>
</dbReference>
<dbReference type="InterPro" id="IPR011993">
    <property type="entry name" value="PH-like_dom_sf"/>
</dbReference>
<evidence type="ECO:0000256" key="5">
    <source>
        <dbReference type="ARBA" id="ARBA00022483"/>
    </source>
</evidence>
<dbReference type="InterPro" id="IPR032403">
    <property type="entry name" value="Exo84_C"/>
</dbReference>
<evidence type="ECO:0000259" key="8">
    <source>
        <dbReference type="Pfam" id="PF16528"/>
    </source>
</evidence>
<feature type="domain" description="Exocyst component Exo84 C-terminal" evidence="8">
    <location>
        <begin position="363"/>
        <end position="562"/>
    </location>
</feature>
<reference evidence="9" key="1">
    <citation type="submission" date="2020-05" db="EMBL/GenBank/DDBJ databases">
        <title>Phylogenomic resolution of chytrid fungi.</title>
        <authorList>
            <person name="Stajich J.E."/>
            <person name="Amses K."/>
            <person name="Simmons R."/>
            <person name="Seto K."/>
            <person name="Myers J."/>
            <person name="Bonds A."/>
            <person name="Quandt C.A."/>
            <person name="Barry K."/>
            <person name="Liu P."/>
            <person name="Grigoriev I."/>
            <person name="Longcore J.E."/>
            <person name="James T.Y."/>
        </authorList>
    </citation>
    <scope>NUCLEOTIDE SEQUENCE</scope>
    <source>
        <strain evidence="9">JEL0476</strain>
    </source>
</reference>
<keyword evidence="6" id="KW-0653">Protein transport</keyword>
<protein>
    <recommendedName>
        <fullName evidence="3">Exocyst complex component EXO84</fullName>
    </recommendedName>
</protein>
<dbReference type="GO" id="GO:0006893">
    <property type="term" value="P:Golgi to plasma membrane transport"/>
    <property type="evidence" value="ECO:0007669"/>
    <property type="project" value="TreeGrafter"/>
</dbReference>
<evidence type="ECO:0000256" key="2">
    <source>
        <dbReference type="ARBA" id="ARBA00007210"/>
    </source>
</evidence>
<dbReference type="InterPro" id="IPR016159">
    <property type="entry name" value="Cullin_repeat-like_dom_sf"/>
</dbReference>
<dbReference type="PANTHER" id="PTHR21426:SF12">
    <property type="entry name" value="EXOCYST COMPLEX COMPONENT 8"/>
    <property type="match status" value="1"/>
</dbReference>
<dbReference type="EMBL" id="JADGJW010000222">
    <property type="protein sequence ID" value="KAJ3221573.1"/>
    <property type="molecule type" value="Genomic_DNA"/>
</dbReference>
<sequence length="826" mass="94605">MSSSPHVPSSQATHSDVPAIDMIKLCNDEFDVEKCQLIIIFNAIATQSEESVIRAFRTTLQGAKEEAATNLKKNVFANYQKFVIISKEIKQLESSVLTLHGLLNELKLVNANFKYLEAGGEDAESNDANATDKDEVGTKVTVDDSSVTITKQIMDAYGKHYNNIEDLVRARGLQMAQLYENVEGLTKFIPDGRGKYIARDGSNNTKIYELNPTTLKQKPQALSFFLLNDTLILVSKKKMLMSGGKNKLVADKCFLLSEIATIDVKDSESTNSFKIMKHPETYFYRFETPEEKRSFLLLLKKVSDEFMSSRKKTTCNVEEEKKSLTVKTSTVKMPFSGDNSVQNTQTEKTKKKEDSLSPQQIKFLEELPDDLEVLIAHRDFELGVILSEKAIKTFELIQIENQKHLLLRITVEEKISRLSGLIGNELARPFSTKKSVQANICLLLRLGFGEQARDIFLGTRSITIRQRIRQLKFDGNIANYICDLSEVVFRVIKNTSDWYGGSFQETFMASGFMKWVRLEIESYGSIFRKQVFESKQNFRVISKCIEFTMHHCKQLKEVGLDLSFVLDKLFFFDIGKAIDAQASLLNEVILRSFLREEFVLCAPKGEFEIIWKKDFGIMKQNPLLIFSFINFAEGTDMKFTRSVYELYKLLIDFGDDMSLVISVPLYGRVVSALKAFFATYINRMLELFENMEWKNKQYYAMMVNGNFIVDLLIPKISLQLSKIRFDRPIPELEEQRLKLKTVVLAMHGSFIRLSTVKLITKDYNFPNLDYSSSASILDVAKPSEYILNLIKELNNISVEMDPSLNKRAILQHIVERLFEIMTERML</sequence>
<comment type="similarity">
    <text evidence="2">Belongs to the EXO84 family.</text>
</comment>
<dbReference type="Pfam" id="PF16528">
    <property type="entry name" value="Exo84_C"/>
    <property type="match status" value="1"/>
</dbReference>